<dbReference type="Pfam" id="PF20430">
    <property type="entry name" value="Eplus_motif"/>
    <property type="match status" value="1"/>
</dbReference>
<feature type="repeat" description="PPR" evidence="3">
    <location>
        <begin position="194"/>
        <end position="228"/>
    </location>
</feature>
<dbReference type="InterPro" id="IPR046848">
    <property type="entry name" value="E_motif"/>
</dbReference>
<dbReference type="Gene3D" id="1.25.40.10">
    <property type="entry name" value="Tetratricopeptide repeat domain"/>
    <property type="match status" value="2"/>
</dbReference>
<name>A0A2C9V8X9_MANES</name>
<dbReference type="InterPro" id="IPR032867">
    <property type="entry name" value="DYW_dom"/>
</dbReference>
<dbReference type="GO" id="GO:0009451">
    <property type="term" value="P:RNA modification"/>
    <property type="evidence" value="ECO:0007669"/>
    <property type="project" value="InterPro"/>
</dbReference>
<evidence type="ECO:0000256" key="2">
    <source>
        <dbReference type="ARBA" id="ARBA00022737"/>
    </source>
</evidence>
<evidence type="ECO:0000256" key="4">
    <source>
        <dbReference type="SAM" id="Coils"/>
    </source>
</evidence>
<dbReference type="FunFam" id="1.25.40.10:FF:000427">
    <property type="entry name" value="Pentatricopeptide repeat-containing protein chloroplastic"/>
    <property type="match status" value="1"/>
</dbReference>
<dbReference type="EMBL" id="CM004395">
    <property type="protein sequence ID" value="OAY40460.1"/>
    <property type="molecule type" value="Genomic_DNA"/>
</dbReference>
<dbReference type="Pfam" id="PF01535">
    <property type="entry name" value="PPR"/>
    <property type="match status" value="4"/>
</dbReference>
<gene>
    <name evidence="6" type="ORF">MANES_09G024200</name>
</gene>
<evidence type="ECO:0000313" key="6">
    <source>
        <dbReference type="EMBL" id="OAY40460.1"/>
    </source>
</evidence>
<dbReference type="AlphaFoldDB" id="A0A2C9V8X9"/>
<feature type="repeat" description="PPR" evidence="3">
    <location>
        <begin position="264"/>
        <end position="294"/>
    </location>
</feature>
<keyword evidence="2" id="KW-0677">Repeat</keyword>
<evidence type="ECO:0000259" key="5">
    <source>
        <dbReference type="Pfam" id="PF14432"/>
    </source>
</evidence>
<keyword evidence="4" id="KW-0175">Coiled coil</keyword>
<feature type="coiled-coil region" evidence="4">
    <location>
        <begin position="5"/>
        <end position="34"/>
    </location>
</feature>
<dbReference type="Pfam" id="PF20431">
    <property type="entry name" value="E_motif"/>
    <property type="match status" value="1"/>
</dbReference>
<dbReference type="Pfam" id="PF14432">
    <property type="entry name" value="DYW_deaminase"/>
    <property type="match status" value="1"/>
</dbReference>
<accession>A0A2C9V8X9</accession>
<dbReference type="SUPFAM" id="SSF48452">
    <property type="entry name" value="TPR-like"/>
    <property type="match status" value="1"/>
</dbReference>
<dbReference type="GO" id="GO:0003723">
    <property type="term" value="F:RNA binding"/>
    <property type="evidence" value="ECO:0007669"/>
    <property type="project" value="InterPro"/>
</dbReference>
<feature type="repeat" description="PPR" evidence="3">
    <location>
        <begin position="330"/>
        <end position="364"/>
    </location>
</feature>
<dbReference type="PANTHER" id="PTHR47926:SF461">
    <property type="entry name" value="PENTATRICOPEPTIDE REPEAT SUPERFAMILY PROTEIN"/>
    <property type="match status" value="1"/>
</dbReference>
<dbReference type="PROSITE" id="PS51375">
    <property type="entry name" value="PPR"/>
    <property type="match status" value="4"/>
</dbReference>
<dbReference type="Pfam" id="PF13041">
    <property type="entry name" value="PPR_2"/>
    <property type="match status" value="1"/>
</dbReference>
<dbReference type="GO" id="GO:0008270">
    <property type="term" value="F:zinc ion binding"/>
    <property type="evidence" value="ECO:0007669"/>
    <property type="project" value="InterPro"/>
</dbReference>
<feature type="repeat" description="PPR" evidence="3">
    <location>
        <begin position="295"/>
        <end position="329"/>
    </location>
</feature>
<reference evidence="6" key="1">
    <citation type="submission" date="2016-02" db="EMBL/GenBank/DDBJ databases">
        <title>WGS assembly of Manihot esculenta.</title>
        <authorList>
            <person name="Bredeson J.V."/>
            <person name="Prochnik S.E."/>
            <person name="Lyons J.B."/>
            <person name="Schmutz J."/>
            <person name="Grimwood J."/>
            <person name="Vrebalov J."/>
            <person name="Bart R.S."/>
            <person name="Amuge T."/>
            <person name="Ferguson M.E."/>
            <person name="Green R."/>
            <person name="Putnam N."/>
            <person name="Stites J."/>
            <person name="Rounsley S."/>
            <person name="Rokhsar D.S."/>
        </authorList>
    </citation>
    <scope>NUCLEOTIDE SEQUENCE [LARGE SCALE GENOMIC DNA]</scope>
    <source>
        <tissue evidence="6">Leaf</tissue>
    </source>
</reference>
<comment type="similarity">
    <text evidence="1">Belongs to the PPR family. PCMP-H subfamily.</text>
</comment>
<evidence type="ECO:0000256" key="3">
    <source>
        <dbReference type="PROSITE-ProRule" id="PRU00708"/>
    </source>
</evidence>
<dbReference type="InterPro" id="IPR002885">
    <property type="entry name" value="PPR_rpt"/>
</dbReference>
<dbReference type="PANTHER" id="PTHR47926">
    <property type="entry name" value="PENTATRICOPEPTIDE REPEAT-CONTAINING PROTEIN"/>
    <property type="match status" value="1"/>
</dbReference>
<dbReference type="InterPro" id="IPR046849">
    <property type="entry name" value="E2_motif"/>
</dbReference>
<evidence type="ECO:0000256" key="1">
    <source>
        <dbReference type="ARBA" id="ARBA00006643"/>
    </source>
</evidence>
<organism evidence="6">
    <name type="scientific">Manihot esculenta</name>
    <name type="common">Cassava</name>
    <name type="synonym">Jatropha manihot</name>
    <dbReference type="NCBI Taxonomy" id="3983"/>
    <lineage>
        <taxon>Eukaryota</taxon>
        <taxon>Viridiplantae</taxon>
        <taxon>Streptophyta</taxon>
        <taxon>Embryophyta</taxon>
        <taxon>Tracheophyta</taxon>
        <taxon>Spermatophyta</taxon>
        <taxon>Magnoliopsida</taxon>
        <taxon>eudicotyledons</taxon>
        <taxon>Gunneridae</taxon>
        <taxon>Pentapetalae</taxon>
        <taxon>rosids</taxon>
        <taxon>fabids</taxon>
        <taxon>Malpighiales</taxon>
        <taxon>Euphorbiaceae</taxon>
        <taxon>Crotonoideae</taxon>
        <taxon>Manihoteae</taxon>
        <taxon>Manihot</taxon>
    </lineage>
</organism>
<dbReference type="InterPro" id="IPR011990">
    <property type="entry name" value="TPR-like_helical_dom_sf"/>
</dbReference>
<proteinExistence type="inferred from homology"/>
<dbReference type="InterPro" id="IPR046960">
    <property type="entry name" value="PPR_At4g14850-like_plant"/>
</dbReference>
<dbReference type="NCBIfam" id="TIGR00756">
    <property type="entry name" value="PPR"/>
    <property type="match status" value="3"/>
</dbReference>
<sequence>MMKGLNLLGRKAGNQEEELEEEEEEARIVFLIRKCPSMFILSQIHARILTHLLPLSTVSFLLSKVLSFSALSPLGNFAYARKVFSQIPNPGVFAYNTIIRGGSYTKTPSKEPFYFYKRMLTRAYPTPNTFTIAFVLKACSSIIALEEGQQVHACILRSGYTLSPYVQSSLVNFYAKCEEITLARKVFDEITERNLVSWSAMITGYARVGMVNETFSVFREMQGVGIEPDEVSLVGVISACAMAGALDIGKWIHTYINKRKLDIDLELNTALVNMYAKCGYIEKAKEIFDEMPVKDSKAWSSMIVGLAIHGLAQDALDMFTRMEEAKAKPNHVTFIGVLSACARGGLVSEGKRHWSRMLELGIEPSMEHYGCMVDLLCRGGLVDEAYNFALSTPSPNAVIWRTLLVGYKRNQMLQQAEMVAERLFELEPLNAENYIILSNLYATVSEWEKMSHVRKKMKEKGIKAVPGCTSIEIDGFVHEFVMGDWSHPEAEEIKRILKNVSARIHSTGYEPRVSSVLHYVDDEEKENSLFEHSERLAIAYGLLKTKAPAAIRIVKNLTVCEDCHEVTKIISRVYNREIIVRDRVRFHKFVNGTCSCNDHW</sequence>
<dbReference type="FunFam" id="1.25.40.10:FF:000404">
    <property type="entry name" value="Pentatricopeptide repeat-containing protein chloroplastic"/>
    <property type="match status" value="1"/>
</dbReference>
<protein>
    <recommendedName>
        <fullName evidence="5">DYW domain-containing protein</fullName>
    </recommendedName>
</protein>
<feature type="domain" description="DYW" evidence="5">
    <location>
        <begin position="508"/>
        <end position="600"/>
    </location>
</feature>